<dbReference type="PANTHER" id="PTHR30038">
    <property type="entry name" value="ALDEHYDE FERREDOXIN OXIDOREDUCTASE"/>
    <property type="match status" value="1"/>
</dbReference>
<dbReference type="InterPro" id="IPR013984">
    <property type="entry name" value="Ald_Fedxn_OxRdtase_dom2"/>
</dbReference>
<dbReference type="Pfam" id="PF02730">
    <property type="entry name" value="AFOR_N"/>
    <property type="match status" value="1"/>
</dbReference>
<reference evidence="11" key="1">
    <citation type="submission" date="2016-10" db="EMBL/GenBank/DDBJ databases">
        <authorList>
            <person name="Varghese N."/>
            <person name="Submissions S."/>
        </authorList>
    </citation>
    <scope>NUCLEOTIDE SEQUENCE [LARGE SCALE GENOMIC DNA]</scope>
    <source>
        <strain evidence="11">DSM 25055</strain>
    </source>
</reference>
<evidence type="ECO:0000259" key="9">
    <source>
        <dbReference type="SMART" id="SM00790"/>
    </source>
</evidence>
<dbReference type="OrthoDB" id="30771at2157"/>
<dbReference type="InterPro" id="IPR013985">
    <property type="entry name" value="Ald_Fedxn_OxRdtase_dom3"/>
</dbReference>
<evidence type="ECO:0000256" key="8">
    <source>
        <dbReference type="ARBA" id="ARBA00049934"/>
    </source>
</evidence>
<comment type="cofactor">
    <cofactor evidence="1">
        <name>[4Fe-4S] cluster</name>
        <dbReference type="ChEBI" id="CHEBI:49883"/>
    </cofactor>
</comment>
<evidence type="ECO:0000256" key="5">
    <source>
        <dbReference type="ARBA" id="ARBA00023002"/>
    </source>
</evidence>
<dbReference type="RefSeq" id="WP_090613813.1">
    <property type="nucleotide sequence ID" value="NZ_FOFD01000001.1"/>
</dbReference>
<dbReference type="Gene3D" id="1.10.599.10">
    <property type="entry name" value="Aldehyde Ferredoxin Oxidoreductase Protein, subunit A, domain 3"/>
    <property type="match status" value="1"/>
</dbReference>
<dbReference type="InterPro" id="IPR013983">
    <property type="entry name" value="Ald_Fedxn_OxRdtase_N"/>
</dbReference>
<dbReference type="SUPFAM" id="SSF48310">
    <property type="entry name" value="Aldehyde ferredoxin oxidoreductase, C-terminal domains"/>
    <property type="match status" value="1"/>
</dbReference>
<evidence type="ECO:0000256" key="2">
    <source>
        <dbReference type="ARBA" id="ARBA00011032"/>
    </source>
</evidence>
<dbReference type="InterPro" id="IPR001203">
    <property type="entry name" value="OxRdtase_Ald_Fedxn_C"/>
</dbReference>
<keyword evidence="6" id="KW-0408">Iron</keyword>
<evidence type="ECO:0000313" key="10">
    <source>
        <dbReference type="EMBL" id="SEP92024.1"/>
    </source>
</evidence>
<protein>
    <submittedName>
        <fullName evidence="10">Aldehyde:ferredoxin oxidoreductase</fullName>
    </submittedName>
</protein>
<evidence type="ECO:0000313" key="11">
    <source>
        <dbReference type="Proteomes" id="UP000199114"/>
    </source>
</evidence>
<evidence type="ECO:0000256" key="4">
    <source>
        <dbReference type="ARBA" id="ARBA00022723"/>
    </source>
</evidence>
<dbReference type="InterPro" id="IPR051919">
    <property type="entry name" value="W-dependent_AOR"/>
</dbReference>
<dbReference type="SMART" id="SM00790">
    <property type="entry name" value="AFOR_N"/>
    <property type="match status" value="1"/>
</dbReference>
<feature type="domain" description="Aldehyde ferredoxin oxidoreductase N-terminal" evidence="9">
    <location>
        <begin position="6"/>
        <end position="206"/>
    </location>
</feature>
<keyword evidence="5" id="KW-0560">Oxidoreductase</keyword>
<sequence>MLHAEGPLLTVDVGERTATETTIDETLETAVGGRAVATALAHERIPFDADPFGPENRAYLATGPLQQSRMSFTGRMNMTGLSPLTDGLVSTNAGGYLSRHFVGTGISVLELAGRSDELLAVHVTDRGVEFEDVPELEGATVPETSEYVAARHDLGADNCIAIGPAGENRVRFASVMTFDSRAFGRGGLGAVLGSKNVKCVTFDGDSAPAVEIPNPPEADVHREAAQSDDRMRRQGTTGGTEFINDNFALPTRYFSEYEFEHADRIGGNAVEEKKYKKGACSACAYACKLPTRDEDAGVETEGPEFETVYAFGSSQGVSDIVDVMRANELCDSLGMDTISAGVTVAAYLASEGEFGNAALAREVTEKIATREGIGDLLAEGVHRCHDELGVDDYTVKGMEFAAHDGRVLHGQGLSYALANRGADHMYAGMLTLEYSGELDPEGTLGKAERLVHEENAAAFRDTGIVCAFGSDYVTPDRLETLFDADHDELMEIGARTVRRERHFNNQRGFDRGDDGLPYEIPDLEAAIAEYYAARGLTDDGIVPDAALESIAPSAD</sequence>
<gene>
    <name evidence="10" type="ORF">SAMN04489841_0844</name>
</gene>
<dbReference type="GO" id="GO:0016625">
    <property type="term" value="F:oxidoreductase activity, acting on the aldehyde or oxo group of donors, iron-sulfur protein as acceptor"/>
    <property type="evidence" value="ECO:0007669"/>
    <property type="project" value="InterPro"/>
</dbReference>
<dbReference type="Gene3D" id="3.60.9.10">
    <property type="entry name" value="Aldehyde ferredoxin oxidoreductase, N-terminal domain"/>
    <property type="match status" value="1"/>
</dbReference>
<dbReference type="PANTHER" id="PTHR30038:SF7">
    <property type="entry name" value="TUNGSTEN-CONTAINING GLYCERALDEHYDE-3-PHOSPHATE:FERREDOXIN OXIDOREDUCTASE"/>
    <property type="match status" value="1"/>
</dbReference>
<keyword evidence="4" id="KW-0479">Metal-binding</keyword>
<dbReference type="GO" id="GO:0051539">
    <property type="term" value="F:4 iron, 4 sulfur cluster binding"/>
    <property type="evidence" value="ECO:0007669"/>
    <property type="project" value="UniProtKB-KW"/>
</dbReference>
<dbReference type="GO" id="GO:0009055">
    <property type="term" value="F:electron transfer activity"/>
    <property type="evidence" value="ECO:0007669"/>
    <property type="project" value="InterPro"/>
</dbReference>
<evidence type="ECO:0000256" key="7">
    <source>
        <dbReference type="ARBA" id="ARBA00023014"/>
    </source>
</evidence>
<name>A0A1H9BSQ8_9EURY</name>
<dbReference type="STRING" id="1186196.SAMN04489841_0844"/>
<dbReference type="Proteomes" id="UP000199114">
    <property type="component" value="Unassembled WGS sequence"/>
</dbReference>
<dbReference type="InterPro" id="IPR036021">
    <property type="entry name" value="Tungsten_al_ferr_oxy-like_C"/>
</dbReference>
<dbReference type="SUPFAM" id="SSF56228">
    <property type="entry name" value="Aldehyde ferredoxin oxidoreductase, N-terminal domain"/>
    <property type="match status" value="1"/>
</dbReference>
<dbReference type="GO" id="GO:0046872">
    <property type="term" value="F:metal ion binding"/>
    <property type="evidence" value="ECO:0007669"/>
    <property type="project" value="UniProtKB-KW"/>
</dbReference>
<proteinExistence type="inferred from homology"/>
<dbReference type="InterPro" id="IPR036503">
    <property type="entry name" value="Ald_Fedxn_OxRdtase_N_sf"/>
</dbReference>
<keyword evidence="3" id="KW-0004">4Fe-4S</keyword>
<evidence type="ECO:0000256" key="3">
    <source>
        <dbReference type="ARBA" id="ARBA00022485"/>
    </source>
</evidence>
<keyword evidence="7" id="KW-0411">Iron-sulfur</keyword>
<dbReference type="EMBL" id="FOFD01000001">
    <property type="protein sequence ID" value="SEP92024.1"/>
    <property type="molecule type" value="Genomic_DNA"/>
</dbReference>
<comment type="similarity">
    <text evidence="2">Belongs to the AOR/FOR family.</text>
</comment>
<comment type="cofactor">
    <cofactor evidence="8">
        <name>tungstopterin</name>
        <dbReference type="ChEBI" id="CHEBI:30402"/>
    </cofactor>
</comment>
<evidence type="ECO:0000256" key="1">
    <source>
        <dbReference type="ARBA" id="ARBA00001966"/>
    </source>
</evidence>
<dbReference type="Pfam" id="PF01314">
    <property type="entry name" value="AFOR_C"/>
    <property type="match status" value="1"/>
</dbReference>
<evidence type="ECO:0000256" key="6">
    <source>
        <dbReference type="ARBA" id="ARBA00023004"/>
    </source>
</evidence>
<dbReference type="Gene3D" id="1.10.569.10">
    <property type="entry name" value="Aldehyde Ferredoxin Oxidoreductase Protein, subunit A, domain 2"/>
    <property type="match status" value="1"/>
</dbReference>
<dbReference type="AlphaFoldDB" id="A0A1H9BSQ8"/>
<accession>A0A1H9BSQ8</accession>
<keyword evidence="11" id="KW-1185">Reference proteome</keyword>
<organism evidence="10 11">
    <name type="scientific">Natrinema salaciae</name>
    <dbReference type="NCBI Taxonomy" id="1186196"/>
    <lineage>
        <taxon>Archaea</taxon>
        <taxon>Methanobacteriati</taxon>
        <taxon>Methanobacteriota</taxon>
        <taxon>Stenosarchaea group</taxon>
        <taxon>Halobacteria</taxon>
        <taxon>Halobacteriales</taxon>
        <taxon>Natrialbaceae</taxon>
        <taxon>Natrinema</taxon>
    </lineage>
</organism>